<sequence length="292" mass="31741">MNITYNKKKYIYIVIWLLIGILSFTVLEKYASAPESHQTTIASLDEKKATVLELTAATTATSALITLIPGDVGTPIAEKVADLSGYLLIVLCAIFLEKYLVTITGYAAFKIFIPVACVLFAVNMAAQNRSIDKLARRLLIFGICIFLVVPTSVKVSDLIETTYQSQIDATLEDAKSTREMLENSSDSGQEQNEQTQENEMEQTSGVTGLLDKAKDALSSAKDSVTTAVGNVTISSEELVQKVQDSLNHFVEAVAVMLITSCVIPILVLLVFFWLIKVLLDVDISSGKSVSGE</sequence>
<keyword evidence="2" id="KW-0472">Membrane</keyword>
<feature type="compositionally biased region" description="Low complexity" evidence="1">
    <location>
        <begin position="189"/>
        <end position="203"/>
    </location>
</feature>
<evidence type="ECO:0000256" key="2">
    <source>
        <dbReference type="SAM" id="Phobius"/>
    </source>
</evidence>
<feature type="transmembrane region" description="Helical" evidence="2">
    <location>
        <begin position="252"/>
        <end position="275"/>
    </location>
</feature>
<proteinExistence type="predicted"/>
<keyword evidence="2" id="KW-0812">Transmembrane</keyword>
<keyword evidence="2" id="KW-1133">Transmembrane helix</keyword>
<reference evidence="3 4" key="1">
    <citation type="submission" date="2024-03" db="EMBL/GenBank/DDBJ databases">
        <title>Human intestinal bacterial collection.</title>
        <authorList>
            <person name="Pauvert C."/>
            <person name="Hitch T.C.A."/>
            <person name="Clavel T."/>
        </authorList>
    </citation>
    <scope>NUCLEOTIDE SEQUENCE [LARGE SCALE GENOMIC DNA]</scope>
    <source>
        <strain evidence="3 4">CLA-AA-H78B</strain>
    </source>
</reference>
<evidence type="ECO:0000313" key="4">
    <source>
        <dbReference type="Proteomes" id="UP001470288"/>
    </source>
</evidence>
<feature type="region of interest" description="Disordered" evidence="1">
    <location>
        <begin position="178"/>
        <end position="203"/>
    </location>
</feature>
<keyword evidence="4" id="KW-1185">Reference proteome</keyword>
<name>A0ABV1I4J9_9FIRM</name>
<protein>
    <recommendedName>
        <fullName evidence="5">Beta-carotene 15,15'-monooxygenase</fullName>
    </recommendedName>
</protein>
<organism evidence="3 4">
    <name type="scientific">Hominiventricola aquisgranensis</name>
    <dbReference type="NCBI Taxonomy" id="3133164"/>
    <lineage>
        <taxon>Bacteria</taxon>
        <taxon>Bacillati</taxon>
        <taxon>Bacillota</taxon>
        <taxon>Clostridia</taxon>
        <taxon>Lachnospirales</taxon>
        <taxon>Lachnospiraceae</taxon>
        <taxon>Hominiventricola</taxon>
    </lineage>
</organism>
<dbReference type="Proteomes" id="UP001470288">
    <property type="component" value="Unassembled WGS sequence"/>
</dbReference>
<gene>
    <name evidence="3" type="ORF">WMO62_14980</name>
</gene>
<feature type="transmembrane region" description="Helical" evidence="2">
    <location>
        <begin position="138"/>
        <end position="155"/>
    </location>
</feature>
<evidence type="ECO:0008006" key="5">
    <source>
        <dbReference type="Google" id="ProtNLM"/>
    </source>
</evidence>
<feature type="transmembrane region" description="Helical" evidence="2">
    <location>
        <begin position="107"/>
        <end position="126"/>
    </location>
</feature>
<comment type="caution">
    <text evidence="3">The sequence shown here is derived from an EMBL/GenBank/DDBJ whole genome shotgun (WGS) entry which is preliminary data.</text>
</comment>
<feature type="transmembrane region" description="Helical" evidence="2">
    <location>
        <begin position="12"/>
        <end position="31"/>
    </location>
</feature>
<evidence type="ECO:0000313" key="3">
    <source>
        <dbReference type="EMBL" id="MEQ2580111.1"/>
    </source>
</evidence>
<dbReference type="EMBL" id="JBBMFC010000047">
    <property type="protein sequence ID" value="MEQ2580111.1"/>
    <property type="molecule type" value="Genomic_DNA"/>
</dbReference>
<dbReference type="RefSeq" id="WP_349145184.1">
    <property type="nucleotide sequence ID" value="NZ_JBBMFC010000047.1"/>
</dbReference>
<accession>A0ABV1I4J9</accession>
<evidence type="ECO:0000256" key="1">
    <source>
        <dbReference type="SAM" id="MobiDB-lite"/>
    </source>
</evidence>